<evidence type="ECO:0000259" key="1">
    <source>
        <dbReference type="PROSITE" id="PS50164"/>
    </source>
</evidence>
<sequence>MTLEGAAEVLASIFRGYHSSSSNSLPPSLLPSLPPFQRVPPGNEPSPSLEGSACLYVLLYPPPSSALLTPPSFYVGETESARQRLAQHRATHKKKSRIPESDLEALFVPVASKTEARNLEALLINALARRGFPLSSEADGRRAVGR</sequence>
<reference evidence="2 3" key="1">
    <citation type="submission" date="2019-01" db="EMBL/GenBank/DDBJ databases">
        <title>Nuclear Genome Assembly of the Microalgal Biofuel strain Nannochloropsis salina CCMP1776.</title>
        <authorList>
            <person name="Hovde B."/>
        </authorList>
    </citation>
    <scope>NUCLEOTIDE SEQUENCE [LARGE SCALE GENOMIC DNA]</scope>
    <source>
        <strain evidence="2 3">CCMP1776</strain>
    </source>
</reference>
<organism evidence="2 3">
    <name type="scientific">Nannochloropsis salina CCMP1776</name>
    <dbReference type="NCBI Taxonomy" id="1027361"/>
    <lineage>
        <taxon>Eukaryota</taxon>
        <taxon>Sar</taxon>
        <taxon>Stramenopiles</taxon>
        <taxon>Ochrophyta</taxon>
        <taxon>Eustigmatophyceae</taxon>
        <taxon>Eustigmatales</taxon>
        <taxon>Monodopsidaceae</taxon>
        <taxon>Microchloropsis</taxon>
        <taxon>Microchloropsis salina</taxon>
    </lineage>
</organism>
<proteinExistence type="predicted"/>
<evidence type="ECO:0000313" key="3">
    <source>
        <dbReference type="Proteomes" id="UP000355283"/>
    </source>
</evidence>
<dbReference type="EMBL" id="SDOX01000145">
    <property type="protein sequence ID" value="TFJ80938.1"/>
    <property type="molecule type" value="Genomic_DNA"/>
</dbReference>
<accession>A0A4D9CWI1</accession>
<dbReference type="InterPro" id="IPR000305">
    <property type="entry name" value="GIY-YIG_endonuc"/>
</dbReference>
<evidence type="ECO:0000313" key="2">
    <source>
        <dbReference type="EMBL" id="TFJ80938.1"/>
    </source>
</evidence>
<feature type="domain" description="GIY-YIG" evidence="1">
    <location>
        <begin position="51"/>
        <end position="134"/>
    </location>
</feature>
<dbReference type="PROSITE" id="PS50164">
    <property type="entry name" value="GIY_YIG"/>
    <property type="match status" value="1"/>
</dbReference>
<protein>
    <recommendedName>
        <fullName evidence="1">GIY-YIG domain-containing protein</fullName>
    </recommendedName>
</protein>
<name>A0A4D9CWI1_9STRA</name>
<keyword evidence="3" id="KW-1185">Reference proteome</keyword>
<comment type="caution">
    <text evidence="2">The sequence shown here is derived from an EMBL/GenBank/DDBJ whole genome shotgun (WGS) entry which is preliminary data.</text>
</comment>
<gene>
    <name evidence="2" type="ORF">NSK_007581</name>
</gene>
<dbReference type="Proteomes" id="UP000355283">
    <property type="component" value="Unassembled WGS sequence"/>
</dbReference>
<dbReference type="AlphaFoldDB" id="A0A4D9CWI1"/>